<protein>
    <submittedName>
        <fullName evidence="3">Uncharacterized protein</fullName>
    </submittedName>
</protein>
<evidence type="ECO:0000313" key="2">
    <source>
        <dbReference type="EMBL" id="SVB01891.1"/>
    </source>
</evidence>
<accession>A0A382FNL3</accession>
<sequence>MPISREVDSGGRRVENKRLQAETKV</sequence>
<reference evidence="3" key="1">
    <citation type="submission" date="2018-05" db="EMBL/GenBank/DDBJ databases">
        <authorList>
            <person name="Lanie J.A."/>
            <person name="Ng W.-L."/>
            <person name="Kazmierczak K.M."/>
            <person name="Andrzejewski T.M."/>
            <person name="Davidsen T.M."/>
            <person name="Wayne K.J."/>
            <person name="Tettelin H."/>
            <person name="Glass J.I."/>
            <person name="Rusch D."/>
            <person name="Podicherti R."/>
            <person name="Tsui H.-C.T."/>
            <person name="Winkler M.E."/>
        </authorList>
    </citation>
    <scope>NUCLEOTIDE SEQUENCE</scope>
</reference>
<feature type="region of interest" description="Disordered" evidence="1">
    <location>
        <begin position="1"/>
        <end position="25"/>
    </location>
</feature>
<name>A0A382FNL3_9ZZZZ</name>
<dbReference type="AlphaFoldDB" id="A0A382FNL3"/>
<evidence type="ECO:0000313" key="3">
    <source>
        <dbReference type="EMBL" id="SVB64716.1"/>
    </source>
</evidence>
<evidence type="ECO:0000256" key="1">
    <source>
        <dbReference type="SAM" id="MobiDB-lite"/>
    </source>
</evidence>
<proteinExistence type="predicted"/>
<gene>
    <name evidence="2" type="ORF">METZ01_LOCUS154745</name>
    <name evidence="3" type="ORF">METZ01_LOCUS217570</name>
</gene>
<dbReference type="EMBL" id="UINC01051040">
    <property type="protein sequence ID" value="SVB64716.1"/>
    <property type="molecule type" value="Genomic_DNA"/>
</dbReference>
<organism evidence="3">
    <name type="scientific">marine metagenome</name>
    <dbReference type="NCBI Taxonomy" id="408172"/>
    <lineage>
        <taxon>unclassified sequences</taxon>
        <taxon>metagenomes</taxon>
        <taxon>ecological metagenomes</taxon>
    </lineage>
</organism>
<dbReference type="EMBL" id="UINC01025738">
    <property type="protein sequence ID" value="SVB01891.1"/>
    <property type="molecule type" value="Genomic_DNA"/>
</dbReference>